<evidence type="ECO:0000256" key="2">
    <source>
        <dbReference type="ARBA" id="ARBA00004974"/>
    </source>
</evidence>
<evidence type="ECO:0000256" key="6">
    <source>
        <dbReference type="ARBA" id="ARBA00022605"/>
    </source>
</evidence>
<evidence type="ECO:0000256" key="4">
    <source>
        <dbReference type="ARBA" id="ARBA00006341"/>
    </source>
</evidence>
<dbReference type="FunFam" id="3.30.70.260:FF:000001">
    <property type="entry name" value="Acetolactate synthase, small subunit"/>
    <property type="match status" value="1"/>
</dbReference>
<dbReference type="NCBIfam" id="TIGR00119">
    <property type="entry name" value="acolac_sm"/>
    <property type="match status" value="1"/>
</dbReference>
<keyword evidence="14" id="KW-1185">Reference proteome</keyword>
<evidence type="ECO:0000313" key="13">
    <source>
        <dbReference type="EMBL" id="RXW23332.1"/>
    </source>
</evidence>
<dbReference type="InterPro" id="IPR019465">
    <property type="entry name" value="Cog5"/>
</dbReference>
<dbReference type="InterPro" id="IPR004789">
    <property type="entry name" value="Acetalactate_synth_ssu"/>
</dbReference>
<evidence type="ECO:0000259" key="12">
    <source>
        <dbReference type="PROSITE" id="PS51671"/>
    </source>
</evidence>
<dbReference type="Pfam" id="PF22629">
    <property type="entry name" value="ACT_AHAS_ss"/>
    <property type="match status" value="1"/>
</dbReference>
<dbReference type="InterPro" id="IPR045865">
    <property type="entry name" value="ACT-like_dom_sf"/>
</dbReference>
<dbReference type="Pfam" id="PF10392">
    <property type="entry name" value="COG5_N"/>
    <property type="match status" value="1"/>
</dbReference>
<dbReference type="Pfam" id="PF20649">
    <property type="entry name" value="COG5_C"/>
    <property type="match status" value="1"/>
</dbReference>
<dbReference type="EMBL" id="SDEE01000044">
    <property type="protein sequence ID" value="RXW23332.1"/>
    <property type="molecule type" value="Genomic_DNA"/>
</dbReference>
<dbReference type="Pfam" id="PF10369">
    <property type="entry name" value="ALS_ss_C"/>
    <property type="match status" value="1"/>
</dbReference>
<comment type="caution">
    <text evidence="13">The sequence shown here is derived from an EMBL/GenBank/DDBJ whole genome shotgun (WGS) entry which is preliminary data.</text>
</comment>
<evidence type="ECO:0000256" key="11">
    <source>
        <dbReference type="SAM" id="MobiDB-lite"/>
    </source>
</evidence>
<dbReference type="InterPro" id="IPR054480">
    <property type="entry name" value="AHAS_small-like_ACT"/>
</dbReference>
<comment type="pathway">
    <text evidence="3">Amino-acid biosynthesis; L-valine biosynthesis; L-valine from pyruvate: step 1/4.</text>
</comment>
<dbReference type="GO" id="GO:0009099">
    <property type="term" value="P:L-valine biosynthetic process"/>
    <property type="evidence" value="ECO:0007669"/>
    <property type="project" value="UniProtKB-UniPathway"/>
</dbReference>
<keyword evidence="9" id="KW-0100">Branched-chain amino acid biosynthesis</keyword>
<gene>
    <name evidence="13" type="ORF">EST38_g2498</name>
</gene>
<dbReference type="UniPathway" id="UPA00047">
    <property type="reaction ID" value="UER00055"/>
</dbReference>
<dbReference type="AlphaFoldDB" id="A0A4Q2DVD2"/>
<dbReference type="GO" id="GO:1990610">
    <property type="term" value="F:acetolactate synthase regulator activity"/>
    <property type="evidence" value="ECO:0007669"/>
    <property type="project" value="InterPro"/>
</dbReference>
<dbReference type="GO" id="GO:0017119">
    <property type="term" value="C:Golgi transport complex"/>
    <property type="evidence" value="ECO:0007669"/>
    <property type="project" value="InterPro"/>
</dbReference>
<dbReference type="InterPro" id="IPR002912">
    <property type="entry name" value="ACT_dom"/>
</dbReference>
<keyword evidence="6" id="KW-0028">Amino-acid biosynthesis</keyword>
<dbReference type="Proteomes" id="UP000290288">
    <property type="component" value="Unassembled WGS sequence"/>
</dbReference>
<dbReference type="PROSITE" id="PS51671">
    <property type="entry name" value="ACT"/>
    <property type="match status" value="1"/>
</dbReference>
<feature type="domain" description="ACT" evidence="12">
    <location>
        <begin position="674"/>
        <end position="751"/>
    </location>
</feature>
<dbReference type="Gene3D" id="3.30.70.1150">
    <property type="entry name" value="ACT-like. Chain A, domain 2"/>
    <property type="match status" value="1"/>
</dbReference>
<dbReference type="CDD" id="cd04878">
    <property type="entry name" value="ACT_AHAS"/>
    <property type="match status" value="1"/>
</dbReference>
<evidence type="ECO:0000313" key="14">
    <source>
        <dbReference type="Proteomes" id="UP000290288"/>
    </source>
</evidence>
<dbReference type="STRING" id="2316362.A0A4Q2DVD2"/>
<comment type="subcellular location">
    <subcellularLocation>
        <location evidence="1">Golgi apparatus membrane</location>
        <topology evidence="1">Peripheral membrane protein</topology>
    </subcellularLocation>
</comment>
<dbReference type="PANTHER" id="PTHR13228">
    <property type="entry name" value="CONSERVED OLIGOMERIC GOLGI COMPLEX COMPONENT 5"/>
    <property type="match status" value="1"/>
</dbReference>
<evidence type="ECO:0000256" key="7">
    <source>
        <dbReference type="ARBA" id="ARBA00023034"/>
    </source>
</evidence>
<comment type="similarity">
    <text evidence="4">Belongs to the acetolactate synthase small subunit family.</text>
</comment>
<organism evidence="13 14">
    <name type="scientific">Candolleomyces aberdarensis</name>
    <dbReference type="NCBI Taxonomy" id="2316362"/>
    <lineage>
        <taxon>Eukaryota</taxon>
        <taxon>Fungi</taxon>
        <taxon>Dikarya</taxon>
        <taxon>Basidiomycota</taxon>
        <taxon>Agaricomycotina</taxon>
        <taxon>Agaricomycetes</taxon>
        <taxon>Agaricomycetidae</taxon>
        <taxon>Agaricales</taxon>
        <taxon>Agaricineae</taxon>
        <taxon>Psathyrellaceae</taxon>
        <taxon>Candolleomyces</taxon>
    </lineage>
</organism>
<proteinExistence type="inferred from homology"/>
<reference evidence="13 14" key="1">
    <citation type="submission" date="2019-01" db="EMBL/GenBank/DDBJ databases">
        <title>Draft genome sequence of Psathyrella aberdarensis IHI B618.</title>
        <authorList>
            <person name="Buettner E."/>
            <person name="Kellner H."/>
        </authorList>
    </citation>
    <scope>NUCLEOTIDE SEQUENCE [LARGE SCALE GENOMIC DNA]</scope>
    <source>
        <strain evidence="13 14">IHI B618</strain>
    </source>
</reference>
<feature type="region of interest" description="Disordered" evidence="11">
    <location>
        <begin position="25"/>
        <end position="48"/>
    </location>
</feature>
<keyword evidence="7" id="KW-0333">Golgi apparatus</keyword>
<evidence type="ECO:0000256" key="8">
    <source>
        <dbReference type="ARBA" id="ARBA00023136"/>
    </source>
</evidence>
<evidence type="ECO:0000256" key="10">
    <source>
        <dbReference type="SAM" id="Coils"/>
    </source>
</evidence>
<evidence type="ECO:0000256" key="3">
    <source>
        <dbReference type="ARBA" id="ARBA00005025"/>
    </source>
</evidence>
<dbReference type="SUPFAM" id="SSF55021">
    <property type="entry name" value="ACT-like"/>
    <property type="match status" value="2"/>
</dbReference>
<comment type="pathway">
    <text evidence="2">Amino-acid biosynthesis; L-isoleucine biosynthesis; L-isoleucine from 2-oxobutanoate: step 1/4.</text>
</comment>
<name>A0A4Q2DVD2_9AGAR</name>
<keyword evidence="8" id="KW-0472">Membrane</keyword>
<dbReference type="InterPro" id="IPR039557">
    <property type="entry name" value="AHAS_ACT"/>
</dbReference>
<dbReference type="InterPro" id="IPR049176">
    <property type="entry name" value="COG5_N"/>
</dbReference>
<keyword evidence="10" id="KW-0175">Coiled coil</keyword>
<feature type="coiled-coil region" evidence="10">
    <location>
        <begin position="99"/>
        <end position="147"/>
    </location>
</feature>
<dbReference type="UniPathway" id="UPA00049">
    <property type="reaction ID" value="UER00059"/>
</dbReference>
<dbReference type="InterPro" id="IPR048485">
    <property type="entry name" value="COG5_helical"/>
</dbReference>
<dbReference type="GO" id="GO:0000139">
    <property type="term" value="C:Golgi membrane"/>
    <property type="evidence" value="ECO:0007669"/>
    <property type="project" value="UniProtKB-SubCell"/>
</dbReference>
<sequence length="913" mass="100717">MSGPQEYSVFANPEFDPNDYANAILAGESYPPQDSKPKSSAPSKSTLQDSIAKEDISVAISKLTFGIDDVSKQIKSLVTAHHEHLLGQAASASNLSGSLVSVRSGLNELNNSLEKLQQRVHVPYEALQLLVARLRKLQEASDILRRTSRFVILARRLQLQMSEMQSTSSDKKVDKPSVVETSDSLASATAAQSLDIEDDRERTIAKAALTISEISSVLDGPSSSESSDTSSNISLRNINAVAAFEPFVEEARNQVSTEMEQMVITGLKTLNQTVLASSLQTAFNLGVLPDLVRNLLHDLSQAVEDRIKAAFDLSKISKEALTRETPTSSPSLQSYRSRVRTEPTNLTAPQFAAALWTRLEAMFDEMAECCIKVYALEKVLKIKKNPNTLTPFLDDVSKNIQDAYETLVQPMQQAIQREISAILAKLHRIDFGQSGGGMAGGSSFCLRELSEKLAFIKGEILDCYDLGDAARVWVVSIVKFTIRNFLLHISIAKPLSEGGKLQMTSDMTELEFSLNAFMAENNQAKRGDNLQTLGEEYRALRAMRPLLFLENKQLSSPEATANLPPLIVLHHILVRSPIPLPHKLHGWQEAEYVRWLDEHTDQESWTLIDGGLSHWERISEAEGTDTQEANEYAALARAVLKNCRASRSRSAEEAVTNILYNTPPANLQPFKKHILNCLVQNEPGVLSRVSGIMAGRGFNIDSLVVCRTEIRDLSRMCIVLSGQDSVVEQVRRQLEDLVPVWAVLDYTDTRVISRELLLAKVSILGPEYVDEQFVGGPFHEPRRSHEVSKLDREAALAQNFEQRGAAAVEGTVQPALTPSEALRLKHQHLHSIAVLAKQFGAKVVDVSEHSVIVELTAKTSRVEAFLNLLKPFGILEAARTGLMAMPRTPIRTDEEEHAEELGASVDASMLPPG</sequence>
<dbReference type="PANTHER" id="PTHR13228:SF3">
    <property type="entry name" value="CONSERVED OLIGOMERIC GOLGI COMPLEX SUBUNIT 5"/>
    <property type="match status" value="1"/>
</dbReference>
<evidence type="ECO:0000256" key="9">
    <source>
        <dbReference type="ARBA" id="ARBA00023304"/>
    </source>
</evidence>
<accession>A0A4Q2DVD2</accession>
<dbReference type="Gene3D" id="3.30.70.260">
    <property type="match status" value="1"/>
</dbReference>
<dbReference type="InterPro" id="IPR019455">
    <property type="entry name" value="Acetolactate_synth_ssu_C"/>
</dbReference>
<evidence type="ECO:0000256" key="5">
    <source>
        <dbReference type="ARBA" id="ARBA00020974"/>
    </source>
</evidence>
<dbReference type="GO" id="GO:0009097">
    <property type="term" value="P:isoleucine biosynthetic process"/>
    <property type="evidence" value="ECO:0007669"/>
    <property type="project" value="UniProtKB-UniPathway"/>
</dbReference>
<protein>
    <recommendedName>
        <fullName evidence="5">Conserved oligomeric Golgi complex subunit 5</fullName>
    </recommendedName>
</protein>
<dbReference type="OrthoDB" id="18786at2759"/>
<dbReference type="GO" id="GO:0006891">
    <property type="term" value="P:intra-Golgi vesicle-mediated transport"/>
    <property type="evidence" value="ECO:0007669"/>
    <property type="project" value="InterPro"/>
</dbReference>
<evidence type="ECO:0000256" key="1">
    <source>
        <dbReference type="ARBA" id="ARBA00004395"/>
    </source>
</evidence>
<dbReference type="InterPro" id="IPR027271">
    <property type="entry name" value="Acetolactate_synth/TF_NikR_C"/>
</dbReference>
<feature type="region of interest" description="Disordered" evidence="11">
    <location>
        <begin position="164"/>
        <end position="184"/>
    </location>
</feature>
<feature type="region of interest" description="Disordered" evidence="11">
    <location>
        <begin position="893"/>
        <end position="913"/>
    </location>
</feature>